<evidence type="ECO:0000256" key="3">
    <source>
        <dbReference type="ARBA" id="ARBA00022734"/>
    </source>
</evidence>
<keyword evidence="4" id="KW-0472">Membrane</keyword>
<feature type="region of interest" description="Disordered" evidence="6">
    <location>
        <begin position="53"/>
        <end position="97"/>
    </location>
</feature>
<evidence type="ECO:0000256" key="1">
    <source>
        <dbReference type="ARBA" id="ARBA00004367"/>
    </source>
</evidence>
<feature type="coiled-coil region" evidence="5">
    <location>
        <begin position="422"/>
        <end position="449"/>
    </location>
</feature>
<feature type="signal peptide" evidence="7">
    <location>
        <begin position="1"/>
        <end position="17"/>
    </location>
</feature>
<evidence type="ECO:0000259" key="8">
    <source>
        <dbReference type="Pfam" id="PF07915"/>
    </source>
</evidence>
<protein>
    <recommendedName>
        <fullName evidence="4">Endoplasmic reticulum lectin</fullName>
    </recommendedName>
    <alternativeName>
        <fullName evidence="4">Protein OS-9 homolog</fullName>
    </alternativeName>
</protein>
<comment type="function">
    <text evidence="4">Lectin involved in the quality control of the secretory pathway. As a member of the endoplasmic reticulum-associated degradation lumenal (ERAD-L) surveillance system, targets misfolded endoplasmic reticulum lumenal glycoproteins for degradation.</text>
</comment>
<evidence type="ECO:0000256" key="4">
    <source>
        <dbReference type="RuleBase" id="RU369099"/>
    </source>
</evidence>
<feature type="region of interest" description="Disordered" evidence="6">
    <location>
        <begin position="213"/>
        <end position="240"/>
    </location>
</feature>
<evidence type="ECO:0000256" key="6">
    <source>
        <dbReference type="SAM" id="MobiDB-lite"/>
    </source>
</evidence>
<organism evidence="9 10">
    <name type="scientific">Cladorrhinum samala</name>
    <dbReference type="NCBI Taxonomy" id="585594"/>
    <lineage>
        <taxon>Eukaryota</taxon>
        <taxon>Fungi</taxon>
        <taxon>Dikarya</taxon>
        <taxon>Ascomycota</taxon>
        <taxon>Pezizomycotina</taxon>
        <taxon>Sordariomycetes</taxon>
        <taxon>Sordariomycetidae</taxon>
        <taxon>Sordariales</taxon>
        <taxon>Podosporaceae</taxon>
        <taxon>Cladorrhinum</taxon>
    </lineage>
</organism>
<feature type="compositionally biased region" description="Polar residues" evidence="6">
    <location>
        <begin position="57"/>
        <end position="74"/>
    </location>
</feature>
<keyword evidence="4" id="KW-0256">Endoplasmic reticulum</keyword>
<feature type="compositionally biased region" description="Basic and acidic residues" evidence="6">
    <location>
        <begin position="482"/>
        <end position="507"/>
    </location>
</feature>
<dbReference type="GO" id="GO:0030968">
    <property type="term" value="P:endoplasmic reticulum unfolded protein response"/>
    <property type="evidence" value="ECO:0007669"/>
    <property type="project" value="UniProtKB-UniRule"/>
</dbReference>
<feature type="region of interest" description="Disordered" evidence="6">
    <location>
        <begin position="478"/>
        <end position="536"/>
    </location>
</feature>
<evidence type="ECO:0000313" key="9">
    <source>
        <dbReference type="EMBL" id="KAK4460127.1"/>
    </source>
</evidence>
<evidence type="ECO:0000256" key="2">
    <source>
        <dbReference type="ARBA" id="ARBA00009918"/>
    </source>
</evidence>
<dbReference type="Proteomes" id="UP001321749">
    <property type="component" value="Unassembled WGS sequence"/>
</dbReference>
<dbReference type="GO" id="GO:0005789">
    <property type="term" value="C:endoplasmic reticulum membrane"/>
    <property type="evidence" value="ECO:0007669"/>
    <property type="project" value="UniProtKB-SubCell"/>
</dbReference>
<dbReference type="AlphaFoldDB" id="A0AAV9HH07"/>
<dbReference type="GO" id="GO:0030246">
    <property type="term" value="F:carbohydrate binding"/>
    <property type="evidence" value="ECO:0007669"/>
    <property type="project" value="UniProtKB-UniRule"/>
</dbReference>
<feature type="compositionally biased region" description="Low complexity" evidence="6">
    <location>
        <begin position="214"/>
        <end position="223"/>
    </location>
</feature>
<dbReference type="InterPro" id="IPR045149">
    <property type="entry name" value="OS-9-like"/>
</dbReference>
<accession>A0AAV9HH07</accession>
<evidence type="ECO:0000256" key="5">
    <source>
        <dbReference type="SAM" id="Coils"/>
    </source>
</evidence>
<comment type="caution">
    <text evidence="9">The sequence shown here is derived from an EMBL/GenBank/DDBJ whole genome shotgun (WGS) entry which is preliminary data.</text>
</comment>
<feature type="chain" id="PRO_5043754158" description="Endoplasmic reticulum lectin" evidence="7">
    <location>
        <begin position="18"/>
        <end position="536"/>
    </location>
</feature>
<name>A0AAV9HH07_9PEZI</name>
<dbReference type="PANTHER" id="PTHR15414">
    <property type="entry name" value="OS-9-RELATED"/>
    <property type="match status" value="1"/>
</dbReference>
<evidence type="ECO:0000256" key="7">
    <source>
        <dbReference type="SAM" id="SignalP"/>
    </source>
</evidence>
<reference evidence="9" key="2">
    <citation type="submission" date="2023-06" db="EMBL/GenBank/DDBJ databases">
        <authorList>
            <consortium name="Lawrence Berkeley National Laboratory"/>
            <person name="Mondo S.J."/>
            <person name="Hensen N."/>
            <person name="Bonometti L."/>
            <person name="Westerberg I."/>
            <person name="Brannstrom I.O."/>
            <person name="Guillou S."/>
            <person name="Cros-Aarteil S."/>
            <person name="Calhoun S."/>
            <person name="Haridas S."/>
            <person name="Kuo A."/>
            <person name="Pangilinan J."/>
            <person name="Riley R."/>
            <person name="Labutti K."/>
            <person name="Andreopoulos B."/>
            <person name="Lipzen A."/>
            <person name="Chen C."/>
            <person name="Yanf M."/>
            <person name="Daum C."/>
            <person name="Ng V."/>
            <person name="Clum A."/>
            <person name="Steindorff A."/>
            <person name="Ohm R."/>
            <person name="Martin F."/>
            <person name="Silar P."/>
            <person name="Natvig D."/>
            <person name="Lalanne C."/>
            <person name="Gautier V."/>
            <person name="Ament-Velasquez S.L."/>
            <person name="Kruys A."/>
            <person name="Hutchinson M.I."/>
            <person name="Powell A.J."/>
            <person name="Barry K."/>
            <person name="Miller A.N."/>
            <person name="Grigoriev I.V."/>
            <person name="Debuchy R."/>
            <person name="Gladieux P."/>
            <person name="Thoren M.H."/>
            <person name="Johannesson H."/>
        </authorList>
    </citation>
    <scope>NUCLEOTIDE SEQUENCE</scope>
    <source>
        <strain evidence="9">PSN324</strain>
    </source>
</reference>
<reference evidence="9" key="1">
    <citation type="journal article" date="2023" name="Mol. Phylogenet. Evol.">
        <title>Genome-scale phylogeny and comparative genomics of the fungal order Sordariales.</title>
        <authorList>
            <person name="Hensen N."/>
            <person name="Bonometti L."/>
            <person name="Westerberg I."/>
            <person name="Brannstrom I.O."/>
            <person name="Guillou S."/>
            <person name="Cros-Aarteil S."/>
            <person name="Calhoun S."/>
            <person name="Haridas S."/>
            <person name="Kuo A."/>
            <person name="Mondo S."/>
            <person name="Pangilinan J."/>
            <person name="Riley R."/>
            <person name="LaButti K."/>
            <person name="Andreopoulos B."/>
            <person name="Lipzen A."/>
            <person name="Chen C."/>
            <person name="Yan M."/>
            <person name="Daum C."/>
            <person name="Ng V."/>
            <person name="Clum A."/>
            <person name="Steindorff A."/>
            <person name="Ohm R.A."/>
            <person name="Martin F."/>
            <person name="Silar P."/>
            <person name="Natvig D.O."/>
            <person name="Lalanne C."/>
            <person name="Gautier V."/>
            <person name="Ament-Velasquez S.L."/>
            <person name="Kruys A."/>
            <person name="Hutchinson M.I."/>
            <person name="Powell A.J."/>
            <person name="Barry K."/>
            <person name="Miller A.N."/>
            <person name="Grigoriev I.V."/>
            <person name="Debuchy R."/>
            <person name="Gladieux P."/>
            <person name="Hiltunen Thoren M."/>
            <person name="Johannesson H."/>
        </authorList>
    </citation>
    <scope>NUCLEOTIDE SEQUENCE</scope>
    <source>
        <strain evidence="9">PSN324</strain>
    </source>
</reference>
<dbReference type="PANTHER" id="PTHR15414:SF0">
    <property type="entry name" value="ENDOPLASMIC RETICULUM LECTIN 1"/>
    <property type="match status" value="1"/>
</dbReference>
<dbReference type="GO" id="GO:0005788">
    <property type="term" value="C:endoplasmic reticulum lumen"/>
    <property type="evidence" value="ECO:0007669"/>
    <property type="project" value="UniProtKB-UniRule"/>
</dbReference>
<keyword evidence="7" id="KW-0732">Signal</keyword>
<dbReference type="SUPFAM" id="SSF50911">
    <property type="entry name" value="Mannose 6-phosphate receptor domain"/>
    <property type="match status" value="1"/>
</dbReference>
<feature type="domain" description="Protein OS9-like" evidence="8">
    <location>
        <begin position="162"/>
        <end position="258"/>
    </location>
</feature>
<sequence>MRRLNLVLLASLQLCQARQPHFSIHEDLVSYPQFEVVFSDQFVSESEALALLESSRSPDPSSTPAQASSQTDLTSVARESAPASGSVGGDNNGGAAANGELPLQETYEIVYSAPWKYLCSVPVIAPPPALNQTATELAKAAEARELVRASAKGWELMSALEGQCLYFMSGWWSYSFCYGKEIVQFHAQPRGNDGGPPVPDENSQEYVLGRVHAPKSQQQGQKGPPEEETKSLAPPNSELQVKGDQRYLVQRLDGGTICDLTNRPRTIEVQYHCNPNALGDRISYIKEVTTCTYLMVVHTPRLCEEVTFKPPEAVWANPITCRHIIHSEEEESAWRYQKRVEAGEFLGVAGTQKSRSKDPKNQFTGLTIGGTVIGGQKVVGGQTAKDGKPFRLIPPRHVSAAQKQVVVKEVLARKGKDATTVETLNEEELKELEIDAKTLEDLKAEIERKTGNGGWRLEVIDAPGQPRQFVAVVDDDVDVEDGGDHDNGVKKDSLPRDGAGKKGEKNKVGNGKGQKKKDESGDDIDGSEEVFFKEEL</sequence>
<dbReference type="Pfam" id="PF07915">
    <property type="entry name" value="PRKCSH"/>
    <property type="match status" value="1"/>
</dbReference>
<evidence type="ECO:0000313" key="10">
    <source>
        <dbReference type="Proteomes" id="UP001321749"/>
    </source>
</evidence>
<keyword evidence="5" id="KW-0175">Coiled coil</keyword>
<dbReference type="InterPro" id="IPR009011">
    <property type="entry name" value="Man6P_isomerase_rcpt-bd_dom_sf"/>
</dbReference>
<dbReference type="Gene3D" id="2.70.130.10">
    <property type="entry name" value="Mannose-6-phosphate receptor binding domain"/>
    <property type="match status" value="1"/>
</dbReference>
<gene>
    <name evidence="9" type="ORF">QBC42DRAFT_273052</name>
</gene>
<comment type="subcellular location">
    <subcellularLocation>
        <location evidence="1 4">Endoplasmic reticulum membrane</location>
        <topology evidence="1 4">Peripheral membrane protein</topology>
        <orientation evidence="1 4">Lumenal side</orientation>
    </subcellularLocation>
</comment>
<dbReference type="EMBL" id="MU865019">
    <property type="protein sequence ID" value="KAK4460127.1"/>
    <property type="molecule type" value="Genomic_DNA"/>
</dbReference>
<keyword evidence="3 4" id="KW-0430">Lectin</keyword>
<dbReference type="InterPro" id="IPR012913">
    <property type="entry name" value="OS9-like_dom"/>
</dbReference>
<proteinExistence type="inferred from homology"/>
<dbReference type="GO" id="GO:0030970">
    <property type="term" value="P:retrograde protein transport, ER to cytosol"/>
    <property type="evidence" value="ECO:0007669"/>
    <property type="project" value="TreeGrafter"/>
</dbReference>
<keyword evidence="10" id="KW-1185">Reference proteome</keyword>
<comment type="similarity">
    <text evidence="2 4">Belongs to the OS-9 family.</text>
</comment>